<feature type="compositionally biased region" description="Basic and acidic residues" evidence="6">
    <location>
        <begin position="951"/>
        <end position="967"/>
    </location>
</feature>
<dbReference type="GO" id="GO:0051321">
    <property type="term" value="P:meiotic cell cycle"/>
    <property type="evidence" value="ECO:0007669"/>
    <property type="project" value="TreeGrafter"/>
</dbReference>
<comment type="similarity">
    <text evidence="1 5">Belongs to the TUBGCP family.</text>
</comment>
<gene>
    <name evidence="9" type="ORF">CTHT_0029590</name>
</gene>
<dbReference type="GO" id="GO:0044732">
    <property type="term" value="C:mitotic spindle pole body"/>
    <property type="evidence" value="ECO:0007669"/>
    <property type="project" value="TreeGrafter"/>
</dbReference>
<evidence type="ECO:0000256" key="4">
    <source>
        <dbReference type="ARBA" id="ARBA00023212"/>
    </source>
</evidence>
<keyword evidence="3 5" id="KW-0493">Microtubule</keyword>
<dbReference type="Pfam" id="PF04130">
    <property type="entry name" value="GCP_C_terminal"/>
    <property type="match status" value="1"/>
</dbReference>
<dbReference type="GO" id="GO:0000930">
    <property type="term" value="C:gamma-tubulin complex"/>
    <property type="evidence" value="ECO:0007669"/>
    <property type="project" value="UniProtKB-ARBA"/>
</dbReference>
<evidence type="ECO:0000256" key="5">
    <source>
        <dbReference type="RuleBase" id="RU363050"/>
    </source>
</evidence>
<dbReference type="InterPro" id="IPR040457">
    <property type="entry name" value="GCP_C"/>
</dbReference>
<dbReference type="InterPro" id="IPR041470">
    <property type="entry name" value="GCP_N"/>
</dbReference>
<accession>G0S8E4</accession>
<dbReference type="GeneID" id="18256997"/>
<feature type="region of interest" description="Disordered" evidence="6">
    <location>
        <begin position="1"/>
        <end position="205"/>
    </location>
</feature>
<protein>
    <recommendedName>
        <fullName evidence="5">Spindle pole body component</fullName>
    </recommendedName>
</protein>
<proteinExistence type="inferred from homology"/>
<dbReference type="Gene3D" id="1.20.120.1900">
    <property type="entry name" value="Gamma-tubulin complex, C-terminal domain"/>
    <property type="match status" value="1"/>
</dbReference>
<feature type="compositionally biased region" description="Low complexity" evidence="6">
    <location>
        <begin position="916"/>
        <end position="945"/>
    </location>
</feature>
<feature type="domain" description="Gamma tubulin complex component protein N-terminal" evidence="8">
    <location>
        <begin position="249"/>
        <end position="588"/>
    </location>
</feature>
<feature type="compositionally biased region" description="Gly residues" evidence="6">
    <location>
        <begin position="97"/>
        <end position="112"/>
    </location>
</feature>
<dbReference type="GO" id="GO:0000922">
    <property type="term" value="C:spindle pole"/>
    <property type="evidence" value="ECO:0007669"/>
    <property type="project" value="InterPro"/>
</dbReference>
<name>G0S8E4_CHATD</name>
<dbReference type="InterPro" id="IPR042241">
    <property type="entry name" value="GCP_C_sf"/>
</dbReference>
<feature type="compositionally biased region" description="Low complexity" evidence="6">
    <location>
        <begin position="36"/>
        <end position="63"/>
    </location>
</feature>
<dbReference type="GO" id="GO:0031122">
    <property type="term" value="P:cytoplasmic microtubule organization"/>
    <property type="evidence" value="ECO:0007669"/>
    <property type="project" value="TreeGrafter"/>
</dbReference>
<evidence type="ECO:0000259" key="7">
    <source>
        <dbReference type="Pfam" id="PF04130"/>
    </source>
</evidence>
<dbReference type="RefSeq" id="XP_006693414.1">
    <property type="nucleotide sequence ID" value="XM_006693351.1"/>
</dbReference>
<dbReference type="Proteomes" id="UP000008066">
    <property type="component" value="Unassembled WGS sequence"/>
</dbReference>
<dbReference type="GO" id="GO:0051225">
    <property type="term" value="P:spindle assembly"/>
    <property type="evidence" value="ECO:0007669"/>
    <property type="project" value="TreeGrafter"/>
</dbReference>
<organism evidence="10">
    <name type="scientific">Chaetomium thermophilum (strain DSM 1495 / CBS 144.50 / IMI 039719)</name>
    <name type="common">Thermochaetoides thermophila</name>
    <dbReference type="NCBI Taxonomy" id="759272"/>
    <lineage>
        <taxon>Eukaryota</taxon>
        <taxon>Fungi</taxon>
        <taxon>Dikarya</taxon>
        <taxon>Ascomycota</taxon>
        <taxon>Pezizomycotina</taxon>
        <taxon>Sordariomycetes</taxon>
        <taxon>Sordariomycetidae</taxon>
        <taxon>Sordariales</taxon>
        <taxon>Chaetomiaceae</taxon>
        <taxon>Thermochaetoides</taxon>
    </lineage>
</organism>
<evidence type="ECO:0000256" key="6">
    <source>
        <dbReference type="SAM" id="MobiDB-lite"/>
    </source>
</evidence>
<dbReference type="PANTHER" id="PTHR19302">
    <property type="entry name" value="GAMMA TUBULIN COMPLEX PROTEIN"/>
    <property type="match status" value="1"/>
</dbReference>
<comment type="subcellular location">
    <subcellularLocation>
        <location evidence="5">Cytoplasm</location>
        <location evidence="5">Cytoskeleton</location>
        <location evidence="5">Microtubule organizing center</location>
    </subcellularLocation>
</comment>
<evidence type="ECO:0000259" key="8">
    <source>
        <dbReference type="Pfam" id="PF17681"/>
    </source>
</evidence>
<dbReference type="STRING" id="759272.G0S8E4"/>
<dbReference type="GO" id="GO:0000278">
    <property type="term" value="P:mitotic cell cycle"/>
    <property type="evidence" value="ECO:0007669"/>
    <property type="project" value="TreeGrafter"/>
</dbReference>
<keyword evidence="2 5" id="KW-0963">Cytoplasm</keyword>
<feature type="compositionally biased region" description="Low complexity" evidence="6">
    <location>
        <begin position="127"/>
        <end position="149"/>
    </location>
</feature>
<evidence type="ECO:0000256" key="2">
    <source>
        <dbReference type="ARBA" id="ARBA00022490"/>
    </source>
</evidence>
<dbReference type="GO" id="GO:0051011">
    <property type="term" value="F:microtubule minus-end binding"/>
    <property type="evidence" value="ECO:0007669"/>
    <property type="project" value="TreeGrafter"/>
</dbReference>
<dbReference type="eggNOG" id="KOG2001">
    <property type="taxonomic scope" value="Eukaryota"/>
</dbReference>
<reference evidence="9 10" key="1">
    <citation type="journal article" date="2011" name="Cell">
        <title>Insight into structure and assembly of the nuclear pore complex by utilizing the genome of a eukaryotic thermophile.</title>
        <authorList>
            <person name="Amlacher S."/>
            <person name="Sarges P."/>
            <person name="Flemming D."/>
            <person name="van Noort V."/>
            <person name="Kunze R."/>
            <person name="Devos D.P."/>
            <person name="Arumugam M."/>
            <person name="Bork P."/>
            <person name="Hurt E."/>
        </authorList>
    </citation>
    <scope>NUCLEOTIDE SEQUENCE [LARGE SCALE GENOMIC DNA]</scope>
    <source>
        <strain evidence="10">DSM 1495 / CBS 144.50 / IMI 039719</strain>
    </source>
</reference>
<evidence type="ECO:0000313" key="10">
    <source>
        <dbReference type="Proteomes" id="UP000008066"/>
    </source>
</evidence>
<evidence type="ECO:0000313" key="9">
    <source>
        <dbReference type="EMBL" id="EGS21118.1"/>
    </source>
</evidence>
<sequence>MSSRPSTYTEKRPNGVASASAAGGGDRSSRTRIPDPNSTSNTNLNNPNSNFSRTESRTTTNNSARYAESSSTTAHKRNNSGIPLPTSQPPHPAAAAAGGGGGGGGGGAGGGSRSANASFEERRTERIQITTRETLISRARSPPAQRRSAAPPPEKKQRSSGPSSRPAVRDMRLGSPGIPPPLSSSFSQDKPQHPLPPPPWEPEASLLPLTTAPLACRVSVPPLAANAPGSLQPKPLSELSLEAQEAVILDDLLFVFMGYEGQYIRFAKGYNPHDEQARLTGPSWRILPGLDPSLADLTQGMLRVATHYSALEAFVDVLSREEYGSVNHALCAAIRRLLHEYLVMVAQLETQFLTDEGFTLQVLNIHVLPTAHVLAQLYDLARELLRRNGLLAEDESAGDDESNDSTDDIDAILEQLQNTGELAVGAMTAKKICKGGAVLGILTNRLECMSGDPAARTLLTSLLRDASRPYMTMLNEWLHHGAINDPHGEFLIKEQSSIKRERLEQDYTDEYWERRYTIREADVPPQLEPVKHKVLLAGKYLNVVRECGGVDVSLHVRDLPVSFDDPRFLDNVNSAYAHANASLMRLLLTAHDLPARLRSLKHYFFLDPSDYFSYFLELGASELRKPVKSVNTSKLQSLLDLVLRQPGSIVSLDPFKEDVKVEMNEITLVKSLQRVVNITGIEQGDALQPLANITSALTSASAAPETDKHATGFTSLQLDYTVPFPVSLVISRKTIWRYQALFRYLLSLRYLESQLSSTWQTHTRNPAWIHKSATAKRLEMWKRRVWTLRARMLVFVQQLLYFCTAEVIEPNWQALMARLKTGEGADGTGVGAGEGVTRTVDELMQDHVDFLDTCLKECMLTNSKLLRTCTVFATYTNWLSRELEKADPDLSGTTKPPTMTDAQWKHFQAIRAARPSQSSSSSSQSQSQSQSTSQPDSNTQQQPQSEGSGDPSKDNDKSTKEKEDKESAKITELFDVIRKWETNFSRHLQILLDALNHYAATETVVLLSLCARPSTANQGTEWAGRGRTEDESVGVVGDVVV</sequence>
<evidence type="ECO:0000256" key="1">
    <source>
        <dbReference type="ARBA" id="ARBA00010337"/>
    </source>
</evidence>
<dbReference type="AlphaFoldDB" id="G0S8E4"/>
<dbReference type="PANTHER" id="PTHR19302:SF13">
    <property type="entry name" value="GAMMA-TUBULIN COMPLEX COMPONENT 2"/>
    <property type="match status" value="1"/>
</dbReference>
<dbReference type="InterPro" id="IPR007259">
    <property type="entry name" value="GCP"/>
</dbReference>
<feature type="domain" description="Gamma tubulin complex component C-terminal" evidence="7">
    <location>
        <begin position="593"/>
        <end position="1010"/>
    </location>
</feature>
<dbReference type="OrthoDB" id="2192946at2759"/>
<keyword evidence="10" id="KW-1185">Reference proteome</keyword>
<feature type="region of interest" description="Disordered" evidence="6">
    <location>
        <begin position="910"/>
        <end position="967"/>
    </location>
</feature>
<dbReference type="EMBL" id="GL988041">
    <property type="protein sequence ID" value="EGS21118.1"/>
    <property type="molecule type" value="Genomic_DNA"/>
</dbReference>
<keyword evidence="4 5" id="KW-0206">Cytoskeleton</keyword>
<dbReference type="HOGENOM" id="CLU_007738_0_1_1"/>
<evidence type="ECO:0000256" key="3">
    <source>
        <dbReference type="ARBA" id="ARBA00022701"/>
    </source>
</evidence>
<dbReference type="KEGG" id="cthr:CTHT_0029590"/>
<dbReference type="GO" id="GO:0043015">
    <property type="term" value="F:gamma-tubulin binding"/>
    <property type="evidence" value="ECO:0007669"/>
    <property type="project" value="InterPro"/>
</dbReference>
<dbReference type="OMA" id="LAYRFQS"/>
<dbReference type="GO" id="GO:0005874">
    <property type="term" value="C:microtubule"/>
    <property type="evidence" value="ECO:0007669"/>
    <property type="project" value="UniProtKB-KW"/>
</dbReference>
<dbReference type="Pfam" id="PF17681">
    <property type="entry name" value="GCP_N_terminal"/>
    <property type="match status" value="1"/>
</dbReference>
<dbReference type="GO" id="GO:0007020">
    <property type="term" value="P:microtubule nucleation"/>
    <property type="evidence" value="ECO:0007669"/>
    <property type="project" value="InterPro"/>
</dbReference>